<evidence type="ECO:0000313" key="2">
    <source>
        <dbReference type="EMBL" id="NIJ58320.1"/>
    </source>
</evidence>
<accession>A0ABX0V275</accession>
<feature type="region of interest" description="Disordered" evidence="1">
    <location>
        <begin position="1"/>
        <end position="40"/>
    </location>
</feature>
<protein>
    <submittedName>
        <fullName evidence="2">Hemin uptake protein HemP</fullName>
    </submittedName>
</protein>
<evidence type="ECO:0000313" key="3">
    <source>
        <dbReference type="Proteomes" id="UP001429580"/>
    </source>
</evidence>
<name>A0ABX0V275_9HYPH</name>
<proteinExistence type="predicted"/>
<dbReference type="RefSeq" id="WP_166952259.1">
    <property type="nucleotide sequence ID" value="NZ_JAASQI010000004.1"/>
</dbReference>
<feature type="compositionally biased region" description="Basic and acidic residues" evidence="1">
    <location>
        <begin position="1"/>
        <end position="12"/>
    </location>
</feature>
<sequence>MTREEAGIKLEAEHEDDVLAARQPHGPQPVPQPDPPAERDLRDIMGDAREVLLVHNGERYRLRITSRGKLILTK</sequence>
<organism evidence="2 3">
    <name type="scientific">Pseudochelatococcus lubricantis</name>
    <dbReference type="NCBI Taxonomy" id="1538102"/>
    <lineage>
        <taxon>Bacteria</taxon>
        <taxon>Pseudomonadati</taxon>
        <taxon>Pseudomonadota</taxon>
        <taxon>Alphaproteobacteria</taxon>
        <taxon>Hyphomicrobiales</taxon>
        <taxon>Chelatococcaceae</taxon>
        <taxon>Pseudochelatococcus</taxon>
    </lineage>
</organism>
<keyword evidence="3" id="KW-1185">Reference proteome</keyword>
<dbReference type="Proteomes" id="UP001429580">
    <property type="component" value="Unassembled WGS sequence"/>
</dbReference>
<dbReference type="Pfam" id="PF10636">
    <property type="entry name" value="hemP"/>
    <property type="match status" value="1"/>
</dbReference>
<evidence type="ECO:0000256" key="1">
    <source>
        <dbReference type="SAM" id="MobiDB-lite"/>
    </source>
</evidence>
<dbReference type="InterPro" id="IPR019600">
    <property type="entry name" value="Hemin_uptake_protein_HemP"/>
</dbReference>
<dbReference type="Gene3D" id="2.10.70.10">
    <property type="entry name" value="Complement Module, domain 1"/>
    <property type="match status" value="1"/>
</dbReference>
<reference evidence="2 3" key="1">
    <citation type="submission" date="2020-03" db="EMBL/GenBank/DDBJ databases">
        <title>Genomic Encyclopedia of Type Strains, Phase IV (KMG-IV): sequencing the most valuable type-strain genomes for metagenomic binning, comparative biology and taxonomic classification.</title>
        <authorList>
            <person name="Goeker M."/>
        </authorList>
    </citation>
    <scope>NUCLEOTIDE SEQUENCE [LARGE SCALE GENOMIC DNA]</scope>
    <source>
        <strain evidence="2 3">DSM 103870</strain>
    </source>
</reference>
<feature type="compositionally biased region" description="Pro residues" evidence="1">
    <location>
        <begin position="26"/>
        <end position="35"/>
    </location>
</feature>
<dbReference type="EMBL" id="JAASQI010000004">
    <property type="protein sequence ID" value="NIJ58320.1"/>
    <property type="molecule type" value="Genomic_DNA"/>
</dbReference>
<gene>
    <name evidence="2" type="ORF">FHS82_002162</name>
</gene>
<comment type="caution">
    <text evidence="2">The sequence shown here is derived from an EMBL/GenBank/DDBJ whole genome shotgun (WGS) entry which is preliminary data.</text>
</comment>